<evidence type="ECO:0000256" key="2">
    <source>
        <dbReference type="ARBA" id="ARBA00022475"/>
    </source>
</evidence>
<keyword evidence="4 6" id="KW-1133">Transmembrane helix</keyword>
<keyword evidence="2" id="KW-1003">Cell membrane</keyword>
<accession>A0A238WMA0</accession>
<dbReference type="PANTHER" id="PTHR38825:SF2">
    <property type="entry name" value="LYSINE TRANSPORTER LYSE"/>
    <property type="match status" value="1"/>
</dbReference>
<feature type="transmembrane region" description="Helical" evidence="6">
    <location>
        <begin position="118"/>
        <end position="143"/>
    </location>
</feature>
<dbReference type="Proteomes" id="UP000198397">
    <property type="component" value="Unassembled WGS sequence"/>
</dbReference>
<dbReference type="GO" id="GO:0005886">
    <property type="term" value="C:plasma membrane"/>
    <property type="evidence" value="ECO:0007669"/>
    <property type="project" value="UniProtKB-SubCell"/>
</dbReference>
<dbReference type="EMBL" id="FZNQ01000008">
    <property type="protein sequence ID" value="SNR47423.1"/>
    <property type="molecule type" value="Genomic_DNA"/>
</dbReference>
<evidence type="ECO:0000256" key="1">
    <source>
        <dbReference type="ARBA" id="ARBA00004651"/>
    </source>
</evidence>
<feature type="transmembrane region" description="Helical" evidence="6">
    <location>
        <begin position="45"/>
        <end position="69"/>
    </location>
</feature>
<feature type="transmembrane region" description="Helical" evidence="6">
    <location>
        <begin position="203"/>
        <end position="224"/>
    </location>
</feature>
<gene>
    <name evidence="7" type="ORF">SAMN06264855_108130</name>
</gene>
<organism evidence="7 8">
    <name type="scientific">Halorubrum vacuolatum</name>
    <name type="common">Natronobacterium vacuolatum</name>
    <dbReference type="NCBI Taxonomy" id="63740"/>
    <lineage>
        <taxon>Archaea</taxon>
        <taxon>Methanobacteriati</taxon>
        <taxon>Methanobacteriota</taxon>
        <taxon>Stenosarchaea group</taxon>
        <taxon>Halobacteria</taxon>
        <taxon>Halobacteriales</taxon>
        <taxon>Haloferacaceae</taxon>
        <taxon>Halorubrum</taxon>
    </lineage>
</organism>
<dbReference type="InterPro" id="IPR001123">
    <property type="entry name" value="LeuE-type"/>
</dbReference>
<dbReference type="GO" id="GO:0006865">
    <property type="term" value="P:amino acid transport"/>
    <property type="evidence" value="ECO:0007669"/>
    <property type="project" value="InterPro"/>
</dbReference>
<dbReference type="PANTHER" id="PTHR38825">
    <property type="entry name" value="LYSINE EXPORTER PROTEIN (LYSE/YGGA)"/>
    <property type="match status" value="1"/>
</dbReference>
<evidence type="ECO:0000256" key="3">
    <source>
        <dbReference type="ARBA" id="ARBA00022692"/>
    </source>
</evidence>
<proteinExistence type="predicted"/>
<keyword evidence="5 6" id="KW-0472">Membrane</keyword>
<keyword evidence="3 6" id="KW-0812">Transmembrane</keyword>
<protein>
    <submittedName>
        <fullName evidence="7">Threonine/homoserine/homoserine lactone efflux protein</fullName>
    </submittedName>
</protein>
<sequence>MTFADLAVTFVMGTAFGLALAAPPGPMNAIIAEEAVLRGWHAGARAGLGAATADVLFFILAFVGVAALIESAPRLQTAMVGGGGLLMCYFAIGAARNARAMFRPTSGDEPTIEAGNGYYKALVLALSNPFQVLFWLTVGVGLLRPGRLDVLAPIPVLGDTLTGTLVVTTGSPAILGGFFAGIFGWVLAFPALLAVAERRVETFGPVVAVGSAVVLGGFGIVFLADALTTVLAWT</sequence>
<evidence type="ECO:0000313" key="8">
    <source>
        <dbReference type="Proteomes" id="UP000198397"/>
    </source>
</evidence>
<evidence type="ECO:0000256" key="6">
    <source>
        <dbReference type="SAM" id="Phobius"/>
    </source>
</evidence>
<reference evidence="7 8" key="1">
    <citation type="submission" date="2017-06" db="EMBL/GenBank/DDBJ databases">
        <authorList>
            <person name="Kim H.J."/>
            <person name="Triplett B.A."/>
        </authorList>
    </citation>
    <scope>NUCLEOTIDE SEQUENCE [LARGE SCALE GENOMIC DNA]</scope>
    <source>
        <strain evidence="7 8">DSM 8800</strain>
    </source>
</reference>
<keyword evidence="8" id="KW-1185">Reference proteome</keyword>
<dbReference type="Pfam" id="PF01810">
    <property type="entry name" value="LysE"/>
    <property type="match status" value="1"/>
</dbReference>
<dbReference type="AlphaFoldDB" id="A0A238WMA0"/>
<evidence type="ECO:0000313" key="7">
    <source>
        <dbReference type="EMBL" id="SNR47423.1"/>
    </source>
</evidence>
<feature type="transmembrane region" description="Helical" evidence="6">
    <location>
        <begin position="173"/>
        <end position="196"/>
    </location>
</feature>
<comment type="subcellular location">
    <subcellularLocation>
        <location evidence="1">Cell membrane</location>
        <topology evidence="1">Multi-pass membrane protein</topology>
    </subcellularLocation>
</comment>
<feature type="transmembrane region" description="Helical" evidence="6">
    <location>
        <begin position="78"/>
        <end position="98"/>
    </location>
</feature>
<evidence type="ECO:0000256" key="5">
    <source>
        <dbReference type="ARBA" id="ARBA00023136"/>
    </source>
</evidence>
<evidence type="ECO:0000256" key="4">
    <source>
        <dbReference type="ARBA" id="ARBA00022989"/>
    </source>
</evidence>
<name>A0A238WMA0_HALVU</name>